<dbReference type="SMART" id="SM00175">
    <property type="entry name" value="RAB"/>
    <property type="match status" value="1"/>
</dbReference>
<dbReference type="STRING" id="44689.Q556U0"/>
<dbReference type="PANTHER" id="PTHR24070">
    <property type="entry name" value="RAS, DI-RAS, AND RHEB FAMILY MEMBERS OF SMALL GTPASE SUPERFAMILY"/>
    <property type="match status" value="1"/>
</dbReference>
<evidence type="ECO:0000313" key="5">
    <source>
        <dbReference type="Proteomes" id="UP000002195"/>
    </source>
</evidence>
<dbReference type="GO" id="GO:0005525">
    <property type="term" value="F:GTP binding"/>
    <property type="evidence" value="ECO:0000318"/>
    <property type="project" value="GO_Central"/>
</dbReference>
<dbReference type="InterPro" id="IPR005225">
    <property type="entry name" value="Small_GTP-bd"/>
</dbReference>
<dbReference type="InterPro" id="IPR020849">
    <property type="entry name" value="Small_GTPase_Ras-type"/>
</dbReference>
<dbReference type="RefSeq" id="XP_644721.1">
    <property type="nucleotide sequence ID" value="XM_639629.1"/>
</dbReference>
<dbReference type="PaxDb" id="44689-DDB0230014"/>
<dbReference type="EMBL" id="AAFI02000011">
    <property type="protein sequence ID" value="EAL70603.1"/>
    <property type="molecule type" value="Genomic_DNA"/>
</dbReference>
<dbReference type="PROSITE" id="PS51419">
    <property type="entry name" value="RAB"/>
    <property type="match status" value="1"/>
</dbReference>
<protein>
    <submittedName>
        <fullName evidence="3">Small GTPase</fullName>
    </submittedName>
</protein>
<dbReference type="PRINTS" id="PR00449">
    <property type="entry name" value="RASTRNSFRMNG"/>
</dbReference>
<dbReference type="GO" id="GO:0019003">
    <property type="term" value="F:GDP binding"/>
    <property type="evidence" value="ECO:0000318"/>
    <property type="project" value="GO_Central"/>
</dbReference>
<keyword evidence="2" id="KW-0342">GTP-binding</keyword>
<evidence type="ECO:0000313" key="3">
    <source>
        <dbReference type="EMBL" id="EAL70603.1"/>
    </source>
</evidence>
<dbReference type="VEuPathDB" id="AmoebaDB:DDB_G0273099"/>
<dbReference type="HOGENOM" id="CLU_041217_9_8_1"/>
<dbReference type="GO" id="GO:0005886">
    <property type="term" value="C:plasma membrane"/>
    <property type="evidence" value="ECO:0000318"/>
    <property type="project" value="GO_Central"/>
</dbReference>
<dbReference type="EMBL" id="AAFI02000009">
    <property type="protein sequence ID" value="EAL70767.1"/>
    <property type="molecule type" value="Genomic_DNA"/>
</dbReference>
<reference evidence="3" key="3">
    <citation type="submission" date="2009-08" db="EMBL/GenBank/DDBJ databases">
        <authorList>
            <consortium name="The Dictyostelium discoideum Sequencing Consortium"/>
            <person name="Eichinger L."/>
            <person name="Pachebat J.A."/>
            <person name="Gloeckner G."/>
            <person name="Rajandream M.-A."/>
            <person name="Sucgang R."/>
            <person name="Song J."/>
            <person name="Cox E.C."/>
            <person name="Tunggal B."/>
            <person name="Szafranski K."/>
            <person name="Konfortov B.A."/>
            <person name="Farbrother P."/>
            <person name="Bankier A.T."/>
            <person name="Lehmann R."/>
            <person name="Hamlin N."/>
            <person name="Xu Q."/>
            <person name="Davies R."/>
            <person name="Gaudet P."/>
            <person name="Fey P."/>
            <person name="Pilcher K."/>
            <person name="Chen G."/>
            <person name="Saunders D."/>
            <person name="Sodergren E."/>
            <person name="Davis P."/>
            <person name="Nie X."/>
            <person name="Kerhornou A."/>
            <person name="Hemphill L."/>
            <person name="Bason N."/>
            <person name="Berriman M."/>
            <person name="Desany B."/>
            <person name="Churcher C."/>
            <person name="Cooper J."/>
            <person name="van Driessche N."/>
            <person name="Cronin A."/>
            <person name="Goodhead I."/>
            <person name="Muzny D."/>
            <person name="Hall N."/>
            <person name="Harper D."/>
            <person name="Lindsay R."/>
            <person name="Hauser H."/>
            <person name="James K."/>
            <person name="Quiles M."/>
            <person name="Buchrieser C."/>
            <person name="Wardroper A."/>
            <person name="Thangavelu M."/>
            <person name="Johnson D."/>
            <person name="Knights A."/>
            <person name="Loulseged H."/>
            <person name="Mungall K."/>
            <person name="Price C."/>
            <person name="Ma J."/>
            <person name="Quail M."/>
            <person name="Hernandez J."/>
            <person name="Rabbinowitsch E."/>
            <person name="Steffen D."/>
            <person name="Sanders M."/>
            <person name="Weinstock G."/>
            <person name="Sharp S."/>
            <person name="Just E."/>
            <person name="Shaulsky G."/>
            <person name="Simmonds M."/>
            <person name="Tivey A."/>
            <person name="White B."/>
            <person name="Walker D."/>
            <person name="Woodward J."/>
            <person name="Winckler T."/>
            <person name="Schleicher M."/>
            <person name="Rosenthal A."/>
            <person name="Rivero F."/>
            <person name="Chisholm R.L."/>
            <person name="Gibbs R."/>
            <person name="Loomis W.F."/>
            <person name="Platzer M."/>
            <person name="Kay R.R."/>
            <person name="Williams J."/>
            <person name="Dear P.H."/>
            <person name="Noegel A.A."/>
            <person name="Barrell B."/>
            <person name="Kuspa A."/>
        </authorList>
    </citation>
    <scope>NUCLEOTIDE SEQUENCE</scope>
    <source>
        <strain evidence="3">AX4</strain>
    </source>
</reference>
<dbReference type="PROSITE" id="PS51421">
    <property type="entry name" value="RAS"/>
    <property type="match status" value="1"/>
</dbReference>
<accession>Q86JW1</accession>
<dbReference type="dictyBase" id="DDB_G0273099">
    <property type="gene designation" value="rsmE-1"/>
</dbReference>
<reference evidence="3 5" key="2">
    <citation type="journal article" date="2005" name="Nature">
        <title>The genome of the social amoeba Dictyostelium discoideum.</title>
        <authorList>
            <consortium name="The Dictyostelium discoideum Sequencing Consortium"/>
            <person name="Eichinger L."/>
            <person name="Pachebat J.A."/>
            <person name="Glockner G."/>
            <person name="Rajandream M.A."/>
            <person name="Sucgang R."/>
            <person name="Berriman M."/>
            <person name="Song J."/>
            <person name="Olsen R."/>
            <person name="Szafranski K."/>
            <person name="Xu Q."/>
            <person name="Tunggal B."/>
            <person name="Kummerfeld S."/>
            <person name="Madera M."/>
            <person name="Konfortov B.A."/>
            <person name="Rivero F."/>
            <person name="Bankier A.T."/>
            <person name="Lehmann R."/>
            <person name="Hamlin N."/>
            <person name="Davies R."/>
            <person name="Gaudet P."/>
            <person name="Fey P."/>
            <person name="Pilcher K."/>
            <person name="Chen G."/>
            <person name="Saunders D."/>
            <person name="Sodergren E."/>
            <person name="Davis P."/>
            <person name="Kerhornou A."/>
            <person name="Nie X."/>
            <person name="Hall N."/>
            <person name="Anjard C."/>
            <person name="Hemphill L."/>
            <person name="Bason N."/>
            <person name="Farbrother P."/>
            <person name="Desany B."/>
            <person name="Just E."/>
            <person name="Morio T."/>
            <person name="Rost R."/>
            <person name="Churcher C."/>
            <person name="Cooper J."/>
            <person name="Haydock S."/>
            <person name="van Driessche N."/>
            <person name="Cronin A."/>
            <person name="Goodhead I."/>
            <person name="Muzny D."/>
            <person name="Mourier T."/>
            <person name="Pain A."/>
            <person name="Lu M."/>
            <person name="Harper D."/>
            <person name="Lindsay R."/>
            <person name="Hauser H."/>
            <person name="James K."/>
            <person name="Quiles M."/>
            <person name="Madan Babu M."/>
            <person name="Saito T."/>
            <person name="Buchrieser C."/>
            <person name="Wardroper A."/>
            <person name="Felder M."/>
            <person name="Thangavelu M."/>
            <person name="Johnson D."/>
            <person name="Knights A."/>
            <person name="Loulseged H."/>
            <person name="Mungall K."/>
            <person name="Oliver K."/>
            <person name="Price C."/>
            <person name="Quail M.A."/>
            <person name="Urushihara H."/>
            <person name="Hernandez J."/>
            <person name="Rabbinowitsch E."/>
            <person name="Steffen D."/>
            <person name="Sanders M."/>
            <person name="Ma J."/>
            <person name="Kohara Y."/>
            <person name="Sharp S."/>
            <person name="Simmonds M."/>
            <person name="Spiegler S."/>
            <person name="Tivey A."/>
            <person name="Sugano S."/>
            <person name="White B."/>
            <person name="Walker D."/>
            <person name="Woodward J."/>
            <person name="Winckler T."/>
            <person name="Tanaka Y."/>
            <person name="Shaulsky G."/>
            <person name="Schleicher M."/>
            <person name="Weinstock G."/>
            <person name="Rosenthal A."/>
            <person name="Cox E.C."/>
            <person name="Chisholm R.L."/>
            <person name="Gibbs R."/>
            <person name="Loomis W.F."/>
            <person name="Platzer M."/>
            <person name="Kay R.R."/>
            <person name="Williams J."/>
            <person name="Dear P.H."/>
            <person name="Noegel A.A."/>
            <person name="Barrell B."/>
            <person name="Kuspa A."/>
        </authorList>
    </citation>
    <scope>NUCLEOTIDE SEQUENCE [LARGE SCALE GENOMIC DNA]</scope>
    <source>
        <strain evidence="3 5">AX4</strain>
    </source>
</reference>
<dbReference type="Pfam" id="PF00071">
    <property type="entry name" value="Ras"/>
    <property type="match status" value="1"/>
</dbReference>
<dbReference type="AlphaFoldDB" id="Q556U0"/>
<dbReference type="GeneID" id="8618821"/>
<comment type="caution">
    <text evidence="3">The sequence shown here is derived from an EMBL/GenBank/DDBJ whole genome shotgun (WGS) entry which is preliminary data.</text>
</comment>
<dbReference type="FunCoup" id="Q556U0">
    <property type="interactions" value="3"/>
</dbReference>
<gene>
    <name evidence="3" type="primary">rsmE-2</name>
    <name evidence="4" type="synonym">rsmE-1</name>
    <name evidence="4" type="ORF">DDB_G0273099</name>
    <name evidence="3" type="ORF">DDB_G0273825</name>
</gene>
<dbReference type="SMR" id="Q556U0"/>
<sequence length="220" mass="25778">MCKKLNICFLGDKCVGKTSTIHTMVNSFFDDEKYSPTIESKFTKLFSYKVLYNLNIYDTAGSIEMESILLDTIKQCDCFVIMYSISDRDSYDSIYKYRDLIKEAFPFKDNIPIILCANKNDLKWESQFSHNEIIDISKSFGKPSTISSAKCLNSVINTFKLLLDIVQRNEKQIKKDIKKYEKNLKRNDKLEFDLEKKKSIFKHVLLQIKYHKLVLNNLIN</sequence>
<dbReference type="GO" id="GO:0007264">
    <property type="term" value="P:small GTPase-mediated signal transduction"/>
    <property type="evidence" value="ECO:0000318"/>
    <property type="project" value="GO_Central"/>
</dbReference>
<dbReference type="KEGG" id="ddi:DDB_G0273825"/>
<dbReference type="SMART" id="SM00173">
    <property type="entry name" value="RAS"/>
    <property type="match status" value="1"/>
</dbReference>
<name>Q556U0_DICDI</name>
<keyword evidence="5" id="KW-1185">Reference proteome</keyword>
<evidence type="ECO:0000256" key="2">
    <source>
        <dbReference type="ARBA" id="ARBA00023134"/>
    </source>
</evidence>
<dbReference type="RefSeq" id="XP_644529.1">
    <property type="nucleotide sequence ID" value="XM_639437.1"/>
</dbReference>
<dbReference type="eggNOG" id="KOG0395">
    <property type="taxonomic scope" value="Eukaryota"/>
</dbReference>
<organism evidence="3 5">
    <name type="scientific">Dictyostelium discoideum</name>
    <name type="common">Social amoeba</name>
    <dbReference type="NCBI Taxonomy" id="44689"/>
    <lineage>
        <taxon>Eukaryota</taxon>
        <taxon>Amoebozoa</taxon>
        <taxon>Evosea</taxon>
        <taxon>Eumycetozoa</taxon>
        <taxon>Dictyostelia</taxon>
        <taxon>Dictyosteliales</taxon>
        <taxon>Dictyosteliaceae</taxon>
        <taxon>Dictyostelium</taxon>
    </lineage>
</organism>
<dbReference type="FunFam" id="3.40.50.300:FF:002739">
    <property type="entry name" value="Small GTPase"/>
    <property type="match status" value="1"/>
</dbReference>
<evidence type="ECO:0000313" key="4">
    <source>
        <dbReference type="EMBL" id="EAL70767.1"/>
    </source>
</evidence>
<dbReference type="dictyBase" id="DDB_G0273825">
    <property type="gene designation" value="rsmE-2"/>
</dbReference>
<dbReference type="GeneID" id="8619155"/>
<keyword evidence="1" id="KW-0547">Nucleotide-binding</keyword>
<evidence type="ECO:0000256" key="1">
    <source>
        <dbReference type="ARBA" id="ARBA00022741"/>
    </source>
</evidence>
<dbReference type="NCBIfam" id="TIGR00231">
    <property type="entry name" value="small_GTP"/>
    <property type="match status" value="1"/>
</dbReference>
<dbReference type="Proteomes" id="UP000002195">
    <property type="component" value="Unassembled WGS sequence"/>
</dbReference>
<dbReference type="Gene3D" id="3.40.50.300">
    <property type="entry name" value="P-loop containing nucleotide triphosphate hydrolases"/>
    <property type="match status" value="1"/>
</dbReference>
<reference evidence="3 5" key="1">
    <citation type="journal article" date="2002" name="Nature">
        <title>Sequence and analysis of chromosome 2 of Dictyostelium discoideum.</title>
        <authorList>
            <consortium name="Dictyostelium Genome Sequencing Consortium"/>
            <person name="Glockner G."/>
            <person name="Eichinger L."/>
            <person name="Szafranski K."/>
            <person name="Pachebat J.A."/>
            <person name="Bankier A.T."/>
            <person name="Dear P.H."/>
            <person name="Lehmann R."/>
            <person name="Baumgart C."/>
            <person name="Parra G."/>
            <person name="Abril J.F."/>
            <person name="Guigo R."/>
            <person name="Kumpf K."/>
            <person name="Tunggal B."/>
            <person name="Cox E."/>
            <person name="Quail M.A."/>
            <person name="Platzer M."/>
            <person name="Rosenthal A."/>
            <person name="Noegel A.A."/>
        </authorList>
    </citation>
    <scope>NUCLEOTIDE SEQUENCE [LARGE SCALE GENOMIC DNA]</scope>
    <source>
        <strain evidence="3 5">AX4</strain>
    </source>
</reference>
<dbReference type="KEGG" id="ddi:DDB_G0273099"/>
<dbReference type="GO" id="GO:0003924">
    <property type="term" value="F:GTPase activity"/>
    <property type="evidence" value="ECO:0000318"/>
    <property type="project" value="GO_Central"/>
</dbReference>
<dbReference type="InterPro" id="IPR001806">
    <property type="entry name" value="Small_GTPase"/>
</dbReference>
<dbReference type="SMART" id="SM00174">
    <property type="entry name" value="RHO"/>
    <property type="match status" value="1"/>
</dbReference>
<dbReference type="InterPro" id="IPR027417">
    <property type="entry name" value="P-loop_NTPase"/>
</dbReference>
<dbReference type="SUPFAM" id="SSF52540">
    <property type="entry name" value="P-loop containing nucleoside triphosphate hydrolases"/>
    <property type="match status" value="1"/>
</dbReference>
<proteinExistence type="predicted"/>
<accession>Q556U0</accession>